<proteinExistence type="predicted"/>
<feature type="transmembrane region" description="Helical" evidence="1">
    <location>
        <begin position="155"/>
        <end position="172"/>
    </location>
</feature>
<evidence type="ECO:0000313" key="3">
    <source>
        <dbReference type="Proteomes" id="UP000635565"/>
    </source>
</evidence>
<feature type="transmembrane region" description="Helical" evidence="1">
    <location>
        <begin position="178"/>
        <end position="196"/>
    </location>
</feature>
<keyword evidence="3" id="KW-1185">Reference proteome</keyword>
<keyword evidence="1" id="KW-0812">Transmembrane</keyword>
<evidence type="ECO:0008006" key="4">
    <source>
        <dbReference type="Google" id="ProtNLM"/>
    </source>
</evidence>
<evidence type="ECO:0000313" key="2">
    <source>
        <dbReference type="EMBL" id="GHO83174.1"/>
    </source>
</evidence>
<feature type="transmembrane region" description="Helical" evidence="1">
    <location>
        <begin position="330"/>
        <end position="349"/>
    </location>
</feature>
<accession>A0ABQ3VAX3</accession>
<dbReference type="Proteomes" id="UP000635565">
    <property type="component" value="Unassembled WGS sequence"/>
</dbReference>
<reference evidence="2 3" key="1">
    <citation type="journal article" date="2021" name="Int. J. Syst. Evol. Microbiol.">
        <title>Reticulibacter mediterranei gen. nov., sp. nov., within the new family Reticulibacteraceae fam. nov., and Ktedonospora formicarum gen. nov., sp. nov., Ktedonobacter robiniae sp. nov., Dictyobacter formicarum sp. nov. and Dictyobacter arantiisoli sp. nov., belonging to the class Ktedonobacteria.</title>
        <authorList>
            <person name="Yabe S."/>
            <person name="Zheng Y."/>
            <person name="Wang C.M."/>
            <person name="Sakai Y."/>
            <person name="Abe K."/>
            <person name="Yokota A."/>
            <person name="Donadio S."/>
            <person name="Cavaletti L."/>
            <person name="Monciardini P."/>
        </authorList>
    </citation>
    <scope>NUCLEOTIDE SEQUENCE [LARGE SCALE GENOMIC DNA]</scope>
    <source>
        <strain evidence="2 3">SOSP1-9</strain>
    </source>
</reference>
<sequence length="540" mass="60346">MFDEFLHWRSADDISQTGHLFTSNTLLPVGPYYPGVEIVTNALSMLSGMSIFHTALIVIGVARLLMVLSLFLLNERLTNSPRMAGIATIIYMGNPHFLMFDAQYAYESLALPLLTFVLLAIELRQVASVRFNGLKPMAPIVMFAKIQHKSLRGDLRWMFVTILIVLATVAVTHHITDFFLDGVLVLWAIIYMFLRLKPLYRSYVARIALIGMAFSLVVALHIGNPVVEYISSFIKLAVTELNHILTGMSTARPLFQSYTGQPTPIWERILTLLSQLLVLSGFPFGLLCLWLRFRRNALAITFGVLVLCYPLVQVFRFTTSGSELVDRSAAFLYIPISTVLAIMIIQLWPTRWLTWKHLLSLTTTLLVIALGGTILGAGPSMSLLPGSYAVAADTRSIEMEGIQAATWTRTYLGPNQRIATDRTNQILAATYGKQRIVDSIEDHVDVSPIFFSTQLGPDEAGIIRTAKIHFLVVDMRMSKERPLLGFYFDEAEIGAYQHTRPVDPRSLTKFNAISQLNKVFDSGNLVIYDTGGLINAPEKH</sequence>
<gene>
    <name evidence="2" type="ORF">KSZ_11800</name>
</gene>
<feature type="transmembrane region" description="Helical" evidence="1">
    <location>
        <begin position="203"/>
        <end position="223"/>
    </location>
</feature>
<dbReference type="EMBL" id="BNJJ01000003">
    <property type="protein sequence ID" value="GHO83174.1"/>
    <property type="molecule type" value="Genomic_DNA"/>
</dbReference>
<feature type="transmembrane region" description="Helical" evidence="1">
    <location>
        <begin position="51"/>
        <end position="73"/>
    </location>
</feature>
<feature type="transmembrane region" description="Helical" evidence="1">
    <location>
        <begin position="298"/>
        <end position="318"/>
    </location>
</feature>
<name>A0ABQ3VAX3_9CHLR</name>
<keyword evidence="1" id="KW-0472">Membrane</keyword>
<feature type="transmembrane region" description="Helical" evidence="1">
    <location>
        <begin position="358"/>
        <end position="378"/>
    </location>
</feature>
<protein>
    <recommendedName>
        <fullName evidence="4">Glycosyltransferase RgtA/B/C/D-like domain-containing protein</fullName>
    </recommendedName>
</protein>
<keyword evidence="1" id="KW-1133">Transmembrane helix</keyword>
<feature type="transmembrane region" description="Helical" evidence="1">
    <location>
        <begin position="269"/>
        <end position="291"/>
    </location>
</feature>
<organism evidence="2 3">
    <name type="scientific">Dictyobacter formicarum</name>
    <dbReference type="NCBI Taxonomy" id="2778368"/>
    <lineage>
        <taxon>Bacteria</taxon>
        <taxon>Bacillati</taxon>
        <taxon>Chloroflexota</taxon>
        <taxon>Ktedonobacteria</taxon>
        <taxon>Ktedonobacterales</taxon>
        <taxon>Dictyobacteraceae</taxon>
        <taxon>Dictyobacter</taxon>
    </lineage>
</organism>
<comment type="caution">
    <text evidence="2">The sequence shown here is derived from an EMBL/GenBank/DDBJ whole genome shotgun (WGS) entry which is preliminary data.</text>
</comment>
<evidence type="ECO:0000256" key="1">
    <source>
        <dbReference type="SAM" id="Phobius"/>
    </source>
</evidence>